<reference evidence="1" key="1">
    <citation type="journal article" date="2015" name="Nature">
        <title>Complex archaea that bridge the gap between prokaryotes and eukaryotes.</title>
        <authorList>
            <person name="Spang A."/>
            <person name="Saw J.H."/>
            <person name="Jorgensen S.L."/>
            <person name="Zaremba-Niedzwiedzka K."/>
            <person name="Martijn J."/>
            <person name="Lind A.E."/>
            <person name="van Eijk R."/>
            <person name="Schleper C."/>
            <person name="Guy L."/>
            <person name="Ettema T.J."/>
        </authorList>
    </citation>
    <scope>NUCLEOTIDE SEQUENCE</scope>
</reference>
<protein>
    <submittedName>
        <fullName evidence="1">Uncharacterized protein</fullName>
    </submittedName>
</protein>
<name>A0A0F9VBF1_9ZZZZ</name>
<organism evidence="1">
    <name type="scientific">marine sediment metagenome</name>
    <dbReference type="NCBI Taxonomy" id="412755"/>
    <lineage>
        <taxon>unclassified sequences</taxon>
        <taxon>metagenomes</taxon>
        <taxon>ecological metagenomes</taxon>
    </lineage>
</organism>
<evidence type="ECO:0000313" key="1">
    <source>
        <dbReference type="EMBL" id="KKN63153.1"/>
    </source>
</evidence>
<dbReference type="EMBL" id="LAZR01000599">
    <property type="protein sequence ID" value="KKN63153.1"/>
    <property type="molecule type" value="Genomic_DNA"/>
</dbReference>
<gene>
    <name evidence="1" type="ORF">LCGC14_0504860</name>
</gene>
<proteinExistence type="predicted"/>
<sequence>MKVGTKRKLTMKRKVGVKKSQDALDRSILRYTKVSEKRRYEEFLRRLAFNFYEIDAYDDVSAKAIEKDLVRDMAKDLDISQEKVKKEIKKRYHIYSQQVD</sequence>
<accession>A0A0F9VBF1</accession>
<comment type="caution">
    <text evidence="1">The sequence shown here is derived from an EMBL/GenBank/DDBJ whole genome shotgun (WGS) entry which is preliminary data.</text>
</comment>
<dbReference type="AlphaFoldDB" id="A0A0F9VBF1"/>